<dbReference type="PANTHER" id="PTHR46492">
    <property type="entry name" value="DYNEIN ASSEMBLY FACTOR 4, AXONEMAL"/>
    <property type="match status" value="1"/>
</dbReference>
<dbReference type="OrthoDB" id="348005at2759"/>
<dbReference type="SUPFAM" id="SSF49764">
    <property type="entry name" value="HSP20-like chaperones"/>
    <property type="match status" value="1"/>
</dbReference>
<dbReference type="Proteomes" id="UP000677054">
    <property type="component" value="Unassembled WGS sequence"/>
</dbReference>
<accession>A0A7R9A058</accession>
<reference evidence="2" key="1">
    <citation type="submission" date="2020-11" db="EMBL/GenBank/DDBJ databases">
        <authorList>
            <person name="Tran Van P."/>
        </authorList>
    </citation>
    <scope>NUCLEOTIDE SEQUENCE</scope>
</reference>
<dbReference type="EMBL" id="CAJPEV010000320">
    <property type="protein sequence ID" value="CAG0883939.1"/>
    <property type="molecule type" value="Genomic_DNA"/>
</dbReference>
<dbReference type="Gene3D" id="2.60.40.790">
    <property type="match status" value="1"/>
</dbReference>
<evidence type="ECO:0000259" key="1">
    <source>
        <dbReference type="PROSITE" id="PS51203"/>
    </source>
</evidence>
<proteinExistence type="predicted"/>
<dbReference type="AlphaFoldDB" id="A0A7R9A058"/>
<feature type="domain" description="CS" evidence="1">
    <location>
        <begin position="3"/>
        <end position="87"/>
    </location>
</feature>
<dbReference type="GO" id="GO:0036158">
    <property type="term" value="P:outer dynein arm assembly"/>
    <property type="evidence" value="ECO:0007669"/>
    <property type="project" value="TreeGrafter"/>
</dbReference>
<dbReference type="InterPro" id="IPR052004">
    <property type="entry name" value="Dynein_assembly_factor_4"/>
</dbReference>
<organism evidence="2">
    <name type="scientific">Darwinula stevensoni</name>
    <dbReference type="NCBI Taxonomy" id="69355"/>
    <lineage>
        <taxon>Eukaryota</taxon>
        <taxon>Metazoa</taxon>
        <taxon>Ecdysozoa</taxon>
        <taxon>Arthropoda</taxon>
        <taxon>Crustacea</taxon>
        <taxon>Oligostraca</taxon>
        <taxon>Ostracoda</taxon>
        <taxon>Podocopa</taxon>
        <taxon>Podocopida</taxon>
        <taxon>Darwinulocopina</taxon>
        <taxon>Darwinuloidea</taxon>
        <taxon>Darwinulidae</taxon>
        <taxon>Darwinula</taxon>
    </lineage>
</organism>
<sequence>MPILVKASQWMQTDTHVKVIVRICSGPVSRRNILYSSEYIKMNSPPFLFEAFLPEKIDVDESEVVVVGNDAHFLLKKCHPSHWDCLDQILPREEQMKRRRAAEEVELARLLSQSKAIRDERGTISKEAVRLQLCQEEKQHLCVQKMKDKQISMFFKAISIPEIHEKSKPAEKETEYLEAQEVIMPPPRDSAKILMKFSPYDLLTPKRESVELMRHQVSHLQ</sequence>
<protein>
    <recommendedName>
        <fullName evidence="1">CS domain-containing protein</fullName>
    </recommendedName>
</protein>
<keyword evidence="3" id="KW-1185">Reference proteome</keyword>
<name>A0A7R9A058_9CRUS</name>
<gene>
    <name evidence="2" type="ORF">DSTB1V02_LOCUS2755</name>
</gene>
<dbReference type="GO" id="GO:0036159">
    <property type="term" value="P:inner dynein arm assembly"/>
    <property type="evidence" value="ECO:0007669"/>
    <property type="project" value="TreeGrafter"/>
</dbReference>
<dbReference type="InterPro" id="IPR008978">
    <property type="entry name" value="HSP20-like_chaperone"/>
</dbReference>
<dbReference type="PANTHER" id="PTHR46492:SF1">
    <property type="entry name" value="DYNEIN AXONEMAL ASSEMBLY FACTOR 4"/>
    <property type="match status" value="1"/>
</dbReference>
<dbReference type="InterPro" id="IPR007052">
    <property type="entry name" value="CS_dom"/>
</dbReference>
<evidence type="ECO:0000313" key="2">
    <source>
        <dbReference type="EMBL" id="CAD7242810.1"/>
    </source>
</evidence>
<dbReference type="EMBL" id="LR899837">
    <property type="protein sequence ID" value="CAD7242810.1"/>
    <property type="molecule type" value="Genomic_DNA"/>
</dbReference>
<evidence type="ECO:0000313" key="3">
    <source>
        <dbReference type="Proteomes" id="UP000677054"/>
    </source>
</evidence>
<dbReference type="GO" id="GO:0003341">
    <property type="term" value="P:cilium movement"/>
    <property type="evidence" value="ECO:0007669"/>
    <property type="project" value="TreeGrafter"/>
</dbReference>
<dbReference type="PROSITE" id="PS51203">
    <property type="entry name" value="CS"/>
    <property type="match status" value="1"/>
</dbReference>